<feature type="compositionally biased region" description="Polar residues" evidence="1">
    <location>
        <begin position="1"/>
        <end position="21"/>
    </location>
</feature>
<dbReference type="Proteomes" id="UP001595075">
    <property type="component" value="Unassembled WGS sequence"/>
</dbReference>
<gene>
    <name evidence="2" type="ORF">VTL71DRAFT_7570</name>
</gene>
<sequence length="93" mass="10370">MAHTGSSSTKGHNGSHKGSLSSRRETFTTSDKHKTSASSKQKQKSGAGEGSVERFVRDERDYRSFAVEEYDPHQEAAKQSHAEKLKDVVQKKY</sequence>
<name>A0ABR4BUH4_9HELO</name>
<evidence type="ECO:0000313" key="2">
    <source>
        <dbReference type="EMBL" id="KAL2061297.1"/>
    </source>
</evidence>
<evidence type="ECO:0000256" key="1">
    <source>
        <dbReference type="SAM" id="MobiDB-lite"/>
    </source>
</evidence>
<keyword evidence="3" id="KW-1185">Reference proteome</keyword>
<feature type="compositionally biased region" description="Low complexity" evidence="1">
    <location>
        <begin position="36"/>
        <end position="46"/>
    </location>
</feature>
<dbReference type="EMBL" id="JAZHXI010000019">
    <property type="protein sequence ID" value="KAL2061297.1"/>
    <property type="molecule type" value="Genomic_DNA"/>
</dbReference>
<reference evidence="2 3" key="1">
    <citation type="journal article" date="2024" name="Commun. Biol.">
        <title>Comparative genomic analysis of thermophilic fungi reveals convergent evolutionary adaptations and gene losses.</title>
        <authorList>
            <person name="Steindorff A.S."/>
            <person name="Aguilar-Pontes M.V."/>
            <person name="Robinson A.J."/>
            <person name="Andreopoulos B."/>
            <person name="LaButti K."/>
            <person name="Kuo A."/>
            <person name="Mondo S."/>
            <person name="Riley R."/>
            <person name="Otillar R."/>
            <person name="Haridas S."/>
            <person name="Lipzen A."/>
            <person name="Grimwood J."/>
            <person name="Schmutz J."/>
            <person name="Clum A."/>
            <person name="Reid I.D."/>
            <person name="Moisan M.C."/>
            <person name="Butler G."/>
            <person name="Nguyen T.T.M."/>
            <person name="Dewar K."/>
            <person name="Conant G."/>
            <person name="Drula E."/>
            <person name="Henrissat B."/>
            <person name="Hansel C."/>
            <person name="Singer S."/>
            <person name="Hutchinson M.I."/>
            <person name="de Vries R.P."/>
            <person name="Natvig D.O."/>
            <person name="Powell A.J."/>
            <person name="Tsang A."/>
            <person name="Grigoriev I.V."/>
        </authorList>
    </citation>
    <scope>NUCLEOTIDE SEQUENCE [LARGE SCALE GENOMIC DNA]</scope>
    <source>
        <strain evidence="2 3">CBS 494.80</strain>
    </source>
</reference>
<evidence type="ECO:0000313" key="3">
    <source>
        <dbReference type="Proteomes" id="UP001595075"/>
    </source>
</evidence>
<comment type="caution">
    <text evidence="2">The sequence shown here is derived from an EMBL/GenBank/DDBJ whole genome shotgun (WGS) entry which is preliminary data.</text>
</comment>
<proteinExistence type="predicted"/>
<accession>A0ABR4BUH4</accession>
<protein>
    <submittedName>
        <fullName evidence="2">Uncharacterized protein</fullName>
    </submittedName>
</protein>
<feature type="compositionally biased region" description="Basic and acidic residues" evidence="1">
    <location>
        <begin position="70"/>
        <end position="93"/>
    </location>
</feature>
<organism evidence="2 3">
    <name type="scientific">Oculimacula yallundae</name>
    <dbReference type="NCBI Taxonomy" id="86028"/>
    <lineage>
        <taxon>Eukaryota</taxon>
        <taxon>Fungi</taxon>
        <taxon>Dikarya</taxon>
        <taxon>Ascomycota</taxon>
        <taxon>Pezizomycotina</taxon>
        <taxon>Leotiomycetes</taxon>
        <taxon>Helotiales</taxon>
        <taxon>Ploettnerulaceae</taxon>
        <taxon>Oculimacula</taxon>
    </lineage>
</organism>
<feature type="region of interest" description="Disordered" evidence="1">
    <location>
        <begin position="1"/>
        <end position="93"/>
    </location>
</feature>
<feature type="compositionally biased region" description="Basic and acidic residues" evidence="1">
    <location>
        <begin position="22"/>
        <end position="34"/>
    </location>
</feature>
<feature type="compositionally biased region" description="Basic and acidic residues" evidence="1">
    <location>
        <begin position="51"/>
        <end position="63"/>
    </location>
</feature>